<gene>
    <name evidence="1" type="primary">RvY_09963-1</name>
    <name evidence="1" type="synonym">RvY_09963.1</name>
    <name evidence="1" type="ORF">RvY_09963</name>
</gene>
<protein>
    <submittedName>
        <fullName evidence="1">Uncharacterized protein</fullName>
    </submittedName>
</protein>
<name>A0A1D1VDA7_RAMVA</name>
<proteinExistence type="predicted"/>
<evidence type="ECO:0000313" key="1">
    <source>
        <dbReference type="EMBL" id="GAU98880.1"/>
    </source>
</evidence>
<dbReference type="EMBL" id="BDGG01000005">
    <property type="protein sequence ID" value="GAU98880.1"/>
    <property type="molecule type" value="Genomic_DNA"/>
</dbReference>
<comment type="caution">
    <text evidence="1">The sequence shown here is derived from an EMBL/GenBank/DDBJ whole genome shotgun (WGS) entry which is preliminary data.</text>
</comment>
<organism evidence="1 2">
    <name type="scientific">Ramazzottius varieornatus</name>
    <name type="common">Water bear</name>
    <name type="synonym">Tardigrade</name>
    <dbReference type="NCBI Taxonomy" id="947166"/>
    <lineage>
        <taxon>Eukaryota</taxon>
        <taxon>Metazoa</taxon>
        <taxon>Ecdysozoa</taxon>
        <taxon>Tardigrada</taxon>
        <taxon>Eutardigrada</taxon>
        <taxon>Parachela</taxon>
        <taxon>Hypsibioidea</taxon>
        <taxon>Ramazzottiidae</taxon>
        <taxon>Ramazzottius</taxon>
    </lineage>
</organism>
<accession>A0A1D1VDA7</accession>
<dbReference type="Proteomes" id="UP000186922">
    <property type="component" value="Unassembled WGS sequence"/>
</dbReference>
<reference evidence="1 2" key="1">
    <citation type="journal article" date="2016" name="Nat. Commun.">
        <title>Extremotolerant tardigrade genome and improved radiotolerance of human cultured cells by tardigrade-unique protein.</title>
        <authorList>
            <person name="Hashimoto T."/>
            <person name="Horikawa D.D."/>
            <person name="Saito Y."/>
            <person name="Kuwahara H."/>
            <person name="Kozuka-Hata H."/>
            <person name="Shin-I T."/>
            <person name="Minakuchi Y."/>
            <person name="Ohishi K."/>
            <person name="Motoyama A."/>
            <person name="Aizu T."/>
            <person name="Enomoto A."/>
            <person name="Kondo K."/>
            <person name="Tanaka S."/>
            <person name="Hara Y."/>
            <person name="Koshikawa S."/>
            <person name="Sagara H."/>
            <person name="Miura T."/>
            <person name="Yokobori S."/>
            <person name="Miyagawa K."/>
            <person name="Suzuki Y."/>
            <person name="Kubo T."/>
            <person name="Oyama M."/>
            <person name="Kohara Y."/>
            <person name="Fujiyama A."/>
            <person name="Arakawa K."/>
            <person name="Katayama T."/>
            <person name="Toyoda A."/>
            <person name="Kunieda T."/>
        </authorList>
    </citation>
    <scope>NUCLEOTIDE SEQUENCE [LARGE SCALE GENOMIC DNA]</scope>
    <source>
        <strain evidence="1 2">YOKOZUNA-1</strain>
    </source>
</reference>
<evidence type="ECO:0000313" key="2">
    <source>
        <dbReference type="Proteomes" id="UP000186922"/>
    </source>
</evidence>
<dbReference type="AlphaFoldDB" id="A0A1D1VDA7"/>
<sequence length="101" mass="11528">MAVKYVAAFRPESYQPFTDRLEIFSPDGSRSVVCVQARNELPRLKYPSKVDLGKCLPGTTMKAVITVENKGGFGMFYVMRRSEFDAFTVTEHRLREDRVGM</sequence>
<keyword evidence="2" id="KW-1185">Reference proteome</keyword>